<evidence type="ECO:0000313" key="10">
    <source>
        <dbReference type="EMBL" id="KAL3780198.1"/>
    </source>
</evidence>
<evidence type="ECO:0000313" key="11">
    <source>
        <dbReference type="Proteomes" id="UP001530400"/>
    </source>
</evidence>
<comment type="caution">
    <text evidence="10">The sequence shown here is derived from an EMBL/GenBank/DDBJ whole genome shotgun (WGS) entry which is preliminary data.</text>
</comment>
<evidence type="ECO:0000256" key="5">
    <source>
        <dbReference type="ARBA" id="ARBA00023004"/>
    </source>
</evidence>
<dbReference type="Proteomes" id="UP001530400">
    <property type="component" value="Unassembled WGS sequence"/>
</dbReference>
<comment type="cofactor">
    <cofactor evidence="7">
        <name>heme</name>
        <dbReference type="ChEBI" id="CHEBI:30413"/>
    </cofactor>
</comment>
<dbReference type="InterPro" id="IPR050196">
    <property type="entry name" value="Cytochrome_P450_Monoox"/>
</dbReference>
<comment type="similarity">
    <text evidence="1 8">Belongs to the cytochrome P450 family.</text>
</comment>
<dbReference type="CDD" id="cd11046">
    <property type="entry name" value="CYP97"/>
    <property type="match status" value="1"/>
</dbReference>
<dbReference type="InterPro" id="IPR017972">
    <property type="entry name" value="Cyt_P450_CS"/>
</dbReference>
<evidence type="ECO:0000256" key="8">
    <source>
        <dbReference type="RuleBase" id="RU000461"/>
    </source>
</evidence>
<dbReference type="AlphaFoldDB" id="A0ABD3NXZ5"/>
<keyword evidence="6 8" id="KW-0503">Monooxygenase</keyword>
<sequence>MTHKVHLQPSTLLSSKRRAKKGNNFEMKINTAALAAALWGSSFTHVAAFAPSHLLTAPACRISSSSLFSLETKEKPVEEASAEPTQDTPAPPAPAAETKSEESEGLPWWWSYIWDLPALQLGTPGTDITFADTAHVLRTNIEQIYGGYPSLDQCPLAEGEITDIADGTMFIGLQRYAQQYGSPYKLCFGPKSFLVISDPVQAKHILRDANTLYDKGILAEILKPIMGKGLIPADPETWSVRRRAIVPAFHKAWLNHMVGLFGYCNEGLIDSLNKASEKNDAPGGQKGGKIEMEEKFCSVALDIIGLSVFNYEFGSVSDESPVIKAVYSALVEAEHRSMTPAPYWDLPFANELVPRLRKFNSDLKILDDVLTDLINRAKNSRQVEDIEELEKRDYANVKDPSLLRFLVDMRGADIDNKQLRDDLMTMLIAGHETTAAVLTWALFELTKHPEKMAKVRAEIDEVLGDRNPTYDDIKNMKYLRLVVAETLRLYPEPPLLIRRCRTENKLPKGGGREATVIRGMDIFLSLYNLHHDERFWPNANEFIPERWESKYVNPEVPEWAGYDPDKWMNTNLYPNEVASDFAYLPFGGGARKCVGDEFATLEATVTLAMVLRRFEFEFDSSKLAETKVDIMAHPEDLEHAVGMRTGATIHTRKGLHMVIRKREL</sequence>
<dbReference type="GO" id="GO:0046872">
    <property type="term" value="F:metal ion binding"/>
    <property type="evidence" value="ECO:0007669"/>
    <property type="project" value="UniProtKB-KW"/>
</dbReference>
<dbReference type="Gene3D" id="1.10.630.10">
    <property type="entry name" value="Cytochrome P450"/>
    <property type="match status" value="1"/>
</dbReference>
<evidence type="ECO:0000256" key="1">
    <source>
        <dbReference type="ARBA" id="ARBA00010617"/>
    </source>
</evidence>
<keyword evidence="5 7" id="KW-0408">Iron</keyword>
<feature type="region of interest" description="Disordered" evidence="9">
    <location>
        <begin position="73"/>
        <end position="102"/>
    </location>
</feature>
<evidence type="ECO:0000256" key="6">
    <source>
        <dbReference type="ARBA" id="ARBA00023033"/>
    </source>
</evidence>
<dbReference type="EMBL" id="JALLPJ020000901">
    <property type="protein sequence ID" value="KAL3780198.1"/>
    <property type="molecule type" value="Genomic_DNA"/>
</dbReference>
<keyword evidence="4 8" id="KW-0560">Oxidoreductase</keyword>
<dbReference type="PANTHER" id="PTHR24291:SF50">
    <property type="entry name" value="BIFUNCTIONAL ALBAFLAVENONE MONOOXYGENASE_TERPENE SYNTHASE"/>
    <property type="match status" value="1"/>
</dbReference>
<dbReference type="InterPro" id="IPR001128">
    <property type="entry name" value="Cyt_P450"/>
</dbReference>
<dbReference type="PANTHER" id="PTHR24291">
    <property type="entry name" value="CYTOCHROME P450 FAMILY 4"/>
    <property type="match status" value="1"/>
</dbReference>
<name>A0ABD3NXZ5_9STRA</name>
<evidence type="ECO:0000256" key="7">
    <source>
        <dbReference type="PIRSR" id="PIRSR602401-1"/>
    </source>
</evidence>
<dbReference type="PRINTS" id="PR00463">
    <property type="entry name" value="EP450I"/>
</dbReference>
<dbReference type="PRINTS" id="PR00385">
    <property type="entry name" value="P450"/>
</dbReference>
<dbReference type="PROSITE" id="PS00086">
    <property type="entry name" value="CYTOCHROME_P450"/>
    <property type="match status" value="1"/>
</dbReference>
<dbReference type="SUPFAM" id="SSF48264">
    <property type="entry name" value="Cytochrome P450"/>
    <property type="match status" value="1"/>
</dbReference>
<keyword evidence="11" id="KW-1185">Reference proteome</keyword>
<evidence type="ECO:0000256" key="2">
    <source>
        <dbReference type="ARBA" id="ARBA00022617"/>
    </source>
</evidence>
<evidence type="ECO:0000256" key="4">
    <source>
        <dbReference type="ARBA" id="ARBA00023002"/>
    </source>
</evidence>
<evidence type="ECO:0000256" key="9">
    <source>
        <dbReference type="SAM" id="MobiDB-lite"/>
    </source>
</evidence>
<gene>
    <name evidence="10" type="ORF">ACHAWO_000141</name>
</gene>
<accession>A0ABD3NXZ5</accession>
<keyword evidence="2 7" id="KW-0349">Heme</keyword>
<proteinExistence type="inferred from homology"/>
<dbReference type="InterPro" id="IPR036396">
    <property type="entry name" value="Cyt_P450_sf"/>
</dbReference>
<dbReference type="GO" id="GO:0004497">
    <property type="term" value="F:monooxygenase activity"/>
    <property type="evidence" value="ECO:0007669"/>
    <property type="project" value="UniProtKB-KW"/>
</dbReference>
<dbReference type="Pfam" id="PF00067">
    <property type="entry name" value="p450"/>
    <property type="match status" value="1"/>
</dbReference>
<protein>
    <recommendedName>
        <fullName evidence="12">Cytochrome P450</fullName>
    </recommendedName>
</protein>
<keyword evidence="3 7" id="KW-0479">Metal-binding</keyword>
<evidence type="ECO:0008006" key="12">
    <source>
        <dbReference type="Google" id="ProtNLM"/>
    </source>
</evidence>
<dbReference type="InterPro" id="IPR002401">
    <property type="entry name" value="Cyt_P450_E_grp-I"/>
</dbReference>
<organism evidence="10 11">
    <name type="scientific">Cyclotella atomus</name>
    <dbReference type="NCBI Taxonomy" id="382360"/>
    <lineage>
        <taxon>Eukaryota</taxon>
        <taxon>Sar</taxon>
        <taxon>Stramenopiles</taxon>
        <taxon>Ochrophyta</taxon>
        <taxon>Bacillariophyta</taxon>
        <taxon>Coscinodiscophyceae</taxon>
        <taxon>Thalassiosirophycidae</taxon>
        <taxon>Stephanodiscales</taxon>
        <taxon>Stephanodiscaceae</taxon>
        <taxon>Cyclotella</taxon>
    </lineage>
</organism>
<reference evidence="10 11" key="1">
    <citation type="submission" date="2024-10" db="EMBL/GenBank/DDBJ databases">
        <title>Updated reference genomes for cyclostephanoid diatoms.</title>
        <authorList>
            <person name="Roberts W.R."/>
            <person name="Alverson A.J."/>
        </authorList>
    </citation>
    <scope>NUCLEOTIDE SEQUENCE [LARGE SCALE GENOMIC DNA]</scope>
    <source>
        <strain evidence="10 11">AJA010-31</strain>
    </source>
</reference>
<feature type="binding site" description="axial binding residue" evidence="7">
    <location>
        <position position="593"/>
    </location>
    <ligand>
        <name>heme</name>
        <dbReference type="ChEBI" id="CHEBI:30413"/>
    </ligand>
    <ligandPart>
        <name>Fe</name>
        <dbReference type="ChEBI" id="CHEBI:18248"/>
    </ligandPart>
</feature>
<evidence type="ECO:0000256" key="3">
    <source>
        <dbReference type="ARBA" id="ARBA00022723"/>
    </source>
</evidence>